<evidence type="ECO:0000256" key="2">
    <source>
        <dbReference type="SAM" id="SignalP"/>
    </source>
</evidence>
<dbReference type="STRING" id="378806.STAUR_0149"/>
<evidence type="ECO:0000256" key="1">
    <source>
        <dbReference type="SAM" id="MobiDB-lite"/>
    </source>
</evidence>
<sequence>MLKTILRFLPLAVCCGLVAPSGAQASQEEPAPEQVPSSAPDPDLEGMPGLSEDPDLMGMPGPGEDAPGAVSGVSPGATAGSSFSFRGRFRSQINMDLAADRAGEDLVELQNSFDLEADLRLTSAFSARLSGRLFHDLRSPERDFGGAARAFYDGELRDAVVFVNWGRISLEVGQQTVRWGSTELNSPNDIINPTDFRRGPGVDFEVPVLPVPLVRAAYTGDQAGGELVYVPFFFPNRGYAFGSDWTVLLVQPPLLAALQQSVTLPARTGVAEEALFAANAPSFMPRNGSLGGRAFLRGSGWDARLNVFYGWDRIPELVFSPPGSSSAPFRSTFYRELSVGVDGSAVMDDFIFRADLRFSTRRTFYTQALVPFRDRALSWAGGVEFRERFLLELSGIWLPGRTAEDEPLFLIDRHMASAALVYRDTFLRERLKVNVGVQYGLVKRDWVVSGVLAFDVQPGHELAGGVLWLEGKPFSLGGLFDANDYAFARYTYAF</sequence>
<dbReference type="Proteomes" id="UP000001351">
    <property type="component" value="Chromosome"/>
</dbReference>
<dbReference type="Proteomes" id="UP000032702">
    <property type="component" value="Unassembled WGS sequence"/>
</dbReference>
<dbReference type="AlphaFoldDB" id="Q08Y86"/>
<feature type="chain" id="PRO_5010840175" evidence="2">
    <location>
        <begin position="26"/>
        <end position="494"/>
    </location>
</feature>
<organism evidence="4 6">
    <name type="scientific">Stigmatella aurantiaca (strain DW4/3-1)</name>
    <dbReference type="NCBI Taxonomy" id="378806"/>
    <lineage>
        <taxon>Bacteria</taxon>
        <taxon>Pseudomonadati</taxon>
        <taxon>Myxococcota</taxon>
        <taxon>Myxococcia</taxon>
        <taxon>Myxococcales</taxon>
        <taxon>Cystobacterineae</taxon>
        <taxon>Archangiaceae</taxon>
        <taxon>Stigmatella</taxon>
    </lineage>
</organism>
<evidence type="ECO:0000313" key="3">
    <source>
        <dbReference type="EMBL" id="ADO67958.1"/>
    </source>
</evidence>
<evidence type="ECO:0000313" key="5">
    <source>
        <dbReference type="Proteomes" id="UP000001351"/>
    </source>
</evidence>
<accession>Q08Y86</accession>
<dbReference type="EMBL" id="AAMD01000082">
    <property type="protein sequence ID" value="EAU65420.1"/>
    <property type="molecule type" value="Genomic_DNA"/>
</dbReference>
<dbReference type="eggNOG" id="ENOG5030TCH">
    <property type="taxonomic scope" value="Bacteria"/>
</dbReference>
<dbReference type="EMBL" id="CP002271">
    <property type="protein sequence ID" value="ADO67958.1"/>
    <property type="molecule type" value="Genomic_DNA"/>
</dbReference>
<proteinExistence type="predicted"/>
<protein>
    <submittedName>
        <fullName evidence="4">Uncharacterized protein</fullName>
    </submittedName>
</protein>
<gene>
    <name evidence="3" type="ordered locus">STAUR_0149</name>
    <name evidence="4" type="ORF">STIAU_2853</name>
</gene>
<dbReference type="RefSeq" id="WP_002615269.1">
    <property type="nucleotide sequence ID" value="NC_014623.1"/>
</dbReference>
<dbReference type="HOGENOM" id="CLU_031778_0_0_7"/>
<keyword evidence="2" id="KW-0732">Signal</keyword>
<reference evidence="3 5" key="2">
    <citation type="journal article" date="2011" name="Mol. Biol. Evol.">
        <title>Comparative genomic analysis of fruiting body formation in Myxococcales.</title>
        <authorList>
            <person name="Huntley S."/>
            <person name="Hamann N."/>
            <person name="Wegener-Feldbrugge S."/>
            <person name="Treuner-Lange A."/>
            <person name="Kube M."/>
            <person name="Reinhardt R."/>
            <person name="Klages S."/>
            <person name="Muller R."/>
            <person name="Ronning C.M."/>
            <person name="Nierman W.C."/>
            <person name="Sogaard-Andersen L."/>
        </authorList>
    </citation>
    <scope>NUCLEOTIDE SEQUENCE [LARGE SCALE GENOMIC DNA]</scope>
    <source>
        <strain evidence="3 5">DW4/3-1</strain>
    </source>
</reference>
<dbReference type="Pfam" id="PF06980">
    <property type="entry name" value="DUF1302"/>
    <property type="match status" value="1"/>
</dbReference>
<dbReference type="InterPro" id="IPR010727">
    <property type="entry name" value="DUF1302"/>
</dbReference>
<evidence type="ECO:0000313" key="6">
    <source>
        <dbReference type="Proteomes" id="UP000032702"/>
    </source>
</evidence>
<dbReference type="OrthoDB" id="5480611at2"/>
<name>Q08Y86_STIAD</name>
<feature type="region of interest" description="Disordered" evidence="1">
    <location>
        <begin position="24"/>
        <end position="74"/>
    </location>
</feature>
<reference evidence="4 6" key="1">
    <citation type="submission" date="2006-04" db="EMBL/GenBank/DDBJ databases">
        <authorList>
            <person name="Nierman W.C."/>
        </authorList>
    </citation>
    <scope>NUCLEOTIDE SEQUENCE [LARGE SCALE GENOMIC DNA]</scope>
    <source>
        <strain evidence="4 6">DW4/3-1</strain>
    </source>
</reference>
<evidence type="ECO:0000313" key="4">
    <source>
        <dbReference type="EMBL" id="EAU65420.1"/>
    </source>
</evidence>
<feature type="signal peptide" evidence="2">
    <location>
        <begin position="1"/>
        <end position="25"/>
    </location>
</feature>
<keyword evidence="5" id="KW-1185">Reference proteome</keyword>
<dbReference type="KEGG" id="sur:STAUR_0149"/>